<dbReference type="SUPFAM" id="SSF51735">
    <property type="entry name" value="NAD(P)-binding Rossmann-fold domains"/>
    <property type="match status" value="1"/>
</dbReference>
<evidence type="ECO:0000259" key="10">
    <source>
        <dbReference type="Pfam" id="PF08501"/>
    </source>
</evidence>
<dbReference type="Pfam" id="PF08501">
    <property type="entry name" value="Shikimate_dh_N"/>
    <property type="match status" value="1"/>
</dbReference>
<feature type="binding site" evidence="8">
    <location>
        <begin position="367"/>
        <end position="371"/>
    </location>
    <ligand>
        <name>NADP(+)</name>
        <dbReference type="ChEBI" id="CHEBI:58349"/>
    </ligand>
</feature>
<dbReference type="SUPFAM" id="SSF53223">
    <property type="entry name" value="Aminoacid dehydrogenase-like, N-terminal domain"/>
    <property type="match status" value="1"/>
</dbReference>
<dbReference type="HAMAP" id="MF_00214">
    <property type="entry name" value="AroD"/>
    <property type="match status" value="1"/>
</dbReference>
<dbReference type="InterPro" id="IPR011342">
    <property type="entry name" value="Shikimate_DH"/>
</dbReference>
<dbReference type="Gene3D" id="3.40.50.10860">
    <property type="entry name" value="Leucine Dehydrogenase, chain A, domain 1"/>
    <property type="match status" value="1"/>
</dbReference>
<feature type="binding site" evidence="8">
    <location>
        <position position="328"/>
    </location>
    <ligand>
        <name>shikimate</name>
        <dbReference type="ChEBI" id="CHEBI:36208"/>
    </ligand>
</feature>
<feature type="domain" description="SDH C-terminal" evidence="11">
    <location>
        <begin position="473"/>
        <end position="503"/>
    </location>
</feature>
<keyword evidence="7" id="KW-0704">Schiff base</keyword>
<feature type="binding site" evidence="8">
    <location>
        <position position="452"/>
    </location>
    <ligand>
        <name>shikimate</name>
        <dbReference type="ChEBI" id="CHEBI:36208"/>
    </ligand>
</feature>
<comment type="pathway">
    <text evidence="7">Metabolic intermediate biosynthesis; chorismate biosynthesis; chorismate from D-erythrose 4-phosphate and phosphoenolpyruvate: step 3/7.</text>
</comment>
<evidence type="ECO:0000259" key="11">
    <source>
        <dbReference type="Pfam" id="PF18317"/>
    </source>
</evidence>
<evidence type="ECO:0000256" key="1">
    <source>
        <dbReference type="ARBA" id="ARBA00004871"/>
    </source>
</evidence>
<comment type="caution">
    <text evidence="12">The sequence shown here is derived from an EMBL/GenBank/DDBJ whole genome shotgun (WGS) entry which is preliminary data.</text>
</comment>
<feature type="binding site" evidence="7">
    <location>
        <position position="78"/>
    </location>
    <ligand>
        <name>3-dehydroquinate</name>
        <dbReference type="ChEBI" id="CHEBI:32364"/>
    </ligand>
</feature>
<gene>
    <name evidence="8 12" type="primary">aroE</name>
    <name evidence="7" type="synonym">aroD</name>
    <name evidence="12" type="ORF">HYX28_08780</name>
</gene>
<comment type="function">
    <text evidence="7">Involved in the third step of the chorismate pathway, which leads to the biosynthesis of aromatic amino acids. Catalyzes the cis-dehydration of 3-dehydroquinate (DHQ) and introduces the first double bond of the aromatic ring to yield 3-dehydroshikimate.</text>
</comment>
<evidence type="ECO:0000256" key="6">
    <source>
        <dbReference type="ARBA" id="ARBA00049442"/>
    </source>
</evidence>
<dbReference type="GO" id="GO:0009073">
    <property type="term" value="P:aromatic amino acid family biosynthetic process"/>
    <property type="evidence" value="ECO:0007669"/>
    <property type="project" value="UniProtKB-KW"/>
</dbReference>
<dbReference type="Pfam" id="PF01487">
    <property type="entry name" value="DHquinase_I"/>
    <property type="match status" value="1"/>
</dbReference>
<comment type="catalytic activity">
    <reaction evidence="6 8">
        <text>shikimate + NADP(+) = 3-dehydroshikimate + NADPH + H(+)</text>
        <dbReference type="Rhea" id="RHEA:17737"/>
        <dbReference type="ChEBI" id="CHEBI:15378"/>
        <dbReference type="ChEBI" id="CHEBI:16630"/>
        <dbReference type="ChEBI" id="CHEBI:36208"/>
        <dbReference type="ChEBI" id="CHEBI:57783"/>
        <dbReference type="ChEBI" id="CHEBI:58349"/>
        <dbReference type="EC" id="1.1.1.25"/>
    </reaction>
</comment>
<accession>A0A932A8W1</accession>
<dbReference type="GO" id="GO:0009423">
    <property type="term" value="P:chorismate biosynthetic process"/>
    <property type="evidence" value="ECO:0007669"/>
    <property type="project" value="UniProtKB-UniRule"/>
</dbReference>
<evidence type="ECO:0000256" key="3">
    <source>
        <dbReference type="ARBA" id="ARBA00022857"/>
    </source>
</evidence>
<keyword evidence="4 8" id="KW-0560">Oxidoreductase</keyword>
<dbReference type="EMBL" id="JACPNR010000011">
    <property type="protein sequence ID" value="MBI2678863.1"/>
    <property type="molecule type" value="Genomic_DNA"/>
</dbReference>
<dbReference type="EC" id="1.1.1.25" evidence="8"/>
<feature type="active site" description="Schiff-base intermediate with substrate" evidence="7">
    <location>
        <position position="161"/>
    </location>
</feature>
<dbReference type="AlphaFoldDB" id="A0A932A8W1"/>
<feature type="binding site" evidence="8">
    <location>
        <position position="480"/>
    </location>
    <ligand>
        <name>shikimate</name>
        <dbReference type="ChEBI" id="CHEBI:36208"/>
    </ligand>
</feature>
<feature type="active site" description="Proton acceptor" evidence="8">
    <location>
        <position position="307"/>
    </location>
</feature>
<evidence type="ECO:0000256" key="8">
    <source>
        <dbReference type="HAMAP-Rule" id="MF_00222"/>
    </source>
</evidence>
<feature type="binding site" evidence="8">
    <location>
        <begin position="258"/>
        <end position="260"/>
    </location>
    <ligand>
        <name>shikimate</name>
        <dbReference type="ChEBI" id="CHEBI:36208"/>
    </ligand>
</feature>
<dbReference type="SUPFAM" id="SSF51569">
    <property type="entry name" value="Aldolase"/>
    <property type="match status" value="1"/>
</dbReference>
<dbReference type="NCBIfam" id="TIGR00507">
    <property type="entry name" value="aroE"/>
    <property type="match status" value="1"/>
</dbReference>
<feature type="binding site" evidence="8">
    <location>
        <position position="303"/>
    </location>
    <ligand>
        <name>shikimate</name>
        <dbReference type="ChEBI" id="CHEBI:36208"/>
    </ligand>
</feature>
<dbReference type="InterPro" id="IPR036291">
    <property type="entry name" value="NAD(P)-bd_dom_sf"/>
</dbReference>
<dbReference type="CDD" id="cd01065">
    <property type="entry name" value="NAD_bind_Shikimate_DH"/>
    <property type="match status" value="1"/>
</dbReference>
<evidence type="ECO:0000313" key="13">
    <source>
        <dbReference type="Proteomes" id="UP000779809"/>
    </source>
</evidence>
<evidence type="ECO:0000256" key="7">
    <source>
        <dbReference type="HAMAP-Rule" id="MF_00214"/>
    </source>
</evidence>
<dbReference type="GO" id="GO:0050661">
    <property type="term" value="F:NADP binding"/>
    <property type="evidence" value="ECO:0007669"/>
    <property type="project" value="InterPro"/>
</dbReference>
<comment type="similarity">
    <text evidence="7">Belongs to the type-I 3-dehydroquinase family.</text>
</comment>
<dbReference type="PANTHER" id="PTHR21089:SF1">
    <property type="entry name" value="BIFUNCTIONAL 3-DEHYDROQUINATE DEHYDRATASE_SHIKIMATE DEHYDROGENASE, CHLOROPLASTIC"/>
    <property type="match status" value="1"/>
</dbReference>
<evidence type="ECO:0000313" key="12">
    <source>
        <dbReference type="EMBL" id="MBI2678863.1"/>
    </source>
</evidence>
<dbReference type="Pfam" id="PF18317">
    <property type="entry name" value="SDH_C"/>
    <property type="match status" value="1"/>
</dbReference>
<dbReference type="GO" id="GO:0004764">
    <property type="term" value="F:shikimate 3-dehydrogenase (NADP+) activity"/>
    <property type="evidence" value="ECO:0007669"/>
    <property type="project" value="UniProtKB-UniRule"/>
</dbReference>
<dbReference type="InterPro" id="IPR013785">
    <property type="entry name" value="Aldolase_TIM"/>
</dbReference>
<keyword evidence="2 7" id="KW-0028">Amino-acid biosynthesis</keyword>
<feature type="binding site" evidence="8">
    <location>
        <position position="344"/>
    </location>
    <ligand>
        <name>shikimate</name>
        <dbReference type="ChEBI" id="CHEBI:36208"/>
    </ligand>
</feature>
<dbReference type="GO" id="GO:0019632">
    <property type="term" value="P:shikimate metabolic process"/>
    <property type="evidence" value="ECO:0007669"/>
    <property type="project" value="InterPro"/>
</dbReference>
<feature type="active site" description="Proton donor/acceptor" evidence="7">
    <location>
        <position position="137"/>
    </location>
</feature>
<feature type="binding site" evidence="8">
    <location>
        <position position="450"/>
    </location>
    <ligand>
        <name>NADP(+)</name>
        <dbReference type="ChEBI" id="CHEBI:58349"/>
    </ligand>
</feature>
<reference evidence="12" key="1">
    <citation type="submission" date="2020-07" db="EMBL/GenBank/DDBJ databases">
        <title>Huge and variable diversity of episymbiotic CPR bacteria and DPANN archaea in groundwater ecosystems.</title>
        <authorList>
            <person name="He C.Y."/>
            <person name="Keren R."/>
            <person name="Whittaker M."/>
            <person name="Farag I.F."/>
            <person name="Doudna J."/>
            <person name="Cate J.H.D."/>
            <person name="Banfield J.F."/>
        </authorList>
    </citation>
    <scope>NUCLEOTIDE SEQUENCE</scope>
    <source>
        <strain evidence="12">NC_groundwater_580_Pr5_B-0.1um_64_19</strain>
    </source>
</reference>
<dbReference type="InterPro" id="IPR013708">
    <property type="entry name" value="Shikimate_DH-bd_N"/>
</dbReference>
<keyword evidence="5 7" id="KW-0057">Aromatic amino acid biosynthesis</keyword>
<comment type="caution">
    <text evidence="7">Lacks conserved residue(s) required for the propagation of feature annotation.</text>
</comment>
<feature type="binding site" evidence="8">
    <location>
        <position position="473"/>
    </location>
    <ligand>
        <name>NADP(+)</name>
        <dbReference type="ChEBI" id="CHEBI:58349"/>
    </ligand>
</feature>
<dbReference type="Gene3D" id="3.20.20.70">
    <property type="entry name" value="Aldolase class I"/>
    <property type="match status" value="1"/>
</dbReference>
<dbReference type="GO" id="GO:0003855">
    <property type="term" value="F:3-dehydroquinate dehydratase activity"/>
    <property type="evidence" value="ECO:0007669"/>
    <property type="project" value="UniProtKB-UniRule"/>
</dbReference>
<dbReference type="InterPro" id="IPR041121">
    <property type="entry name" value="SDH_C"/>
</dbReference>
<comment type="pathway">
    <text evidence="1 8">Metabolic intermediate biosynthesis; chorismate biosynthesis; chorismate from D-erythrose 4-phosphate and phosphoenolpyruvate: step 4/7.</text>
</comment>
<protein>
    <recommendedName>
        <fullName evidence="7 8">Multifunctional fusion protein</fullName>
    </recommendedName>
    <domain>
        <recommendedName>
            <fullName evidence="7">3-dehydroquinate dehydratase</fullName>
            <shortName evidence="7">3-dehydroquinase</shortName>
            <ecNumber evidence="7">4.2.1.10</ecNumber>
        </recommendedName>
        <alternativeName>
            <fullName evidence="7">Type I DHQase</fullName>
        </alternativeName>
        <alternativeName>
            <fullName evidence="7">Type I dehydroquinase</fullName>
            <shortName evidence="7">DHQ1</shortName>
        </alternativeName>
    </domain>
    <domain>
        <recommendedName>
            <fullName evidence="8">Shikimate dehydrogenase (NADP(+))</fullName>
            <shortName evidence="8">SDH</shortName>
            <ecNumber evidence="8">1.1.1.25</ecNumber>
        </recommendedName>
    </domain>
</protein>
<proteinExistence type="inferred from homology"/>
<dbReference type="InterPro" id="IPR046346">
    <property type="entry name" value="Aminoacid_DH-like_N_sf"/>
</dbReference>
<evidence type="ECO:0000256" key="5">
    <source>
        <dbReference type="ARBA" id="ARBA00023141"/>
    </source>
</evidence>
<dbReference type="InterPro" id="IPR006151">
    <property type="entry name" value="Shikm_DH/Glu-tRNA_Rdtase"/>
</dbReference>
<comment type="catalytic activity">
    <reaction evidence="7">
        <text>3-dehydroquinate = 3-dehydroshikimate + H2O</text>
        <dbReference type="Rhea" id="RHEA:21096"/>
        <dbReference type="ChEBI" id="CHEBI:15377"/>
        <dbReference type="ChEBI" id="CHEBI:16630"/>
        <dbReference type="ChEBI" id="CHEBI:32364"/>
        <dbReference type="EC" id="4.2.1.10"/>
    </reaction>
</comment>
<dbReference type="InterPro" id="IPR001381">
    <property type="entry name" value="DHquinase_I"/>
</dbReference>
<keyword evidence="3 8" id="KW-0521">NADP</keyword>
<feature type="binding site" evidence="7">
    <location>
        <begin position="45"/>
        <end position="47"/>
    </location>
    <ligand>
        <name>3-dehydroquinate</name>
        <dbReference type="ChEBI" id="CHEBI:32364"/>
    </ligand>
</feature>
<feature type="binding site" evidence="7">
    <location>
        <position position="226"/>
    </location>
    <ligand>
        <name>3-dehydroquinate</name>
        <dbReference type="ChEBI" id="CHEBI:32364"/>
    </ligand>
</feature>
<feature type="domain" description="Shikimate dehydrogenase substrate binding N-terminal" evidence="10">
    <location>
        <begin position="250"/>
        <end position="330"/>
    </location>
</feature>
<feature type="binding site" evidence="7">
    <location>
        <position position="222"/>
    </location>
    <ligand>
        <name>3-dehydroquinate</name>
        <dbReference type="ChEBI" id="CHEBI:32364"/>
    </ligand>
</feature>
<evidence type="ECO:0000256" key="2">
    <source>
        <dbReference type="ARBA" id="ARBA00022605"/>
    </source>
</evidence>
<dbReference type="Pfam" id="PF01488">
    <property type="entry name" value="Shikimate_DH"/>
    <property type="match status" value="1"/>
</dbReference>
<dbReference type="HAMAP" id="MF_00222">
    <property type="entry name" value="Shikimate_DH_AroE"/>
    <property type="match status" value="1"/>
</dbReference>
<dbReference type="GO" id="GO:0008652">
    <property type="term" value="P:amino acid biosynthetic process"/>
    <property type="evidence" value="ECO:0007669"/>
    <property type="project" value="UniProtKB-KW"/>
</dbReference>
<name>A0A932A8W1_9BACT</name>
<evidence type="ECO:0000256" key="4">
    <source>
        <dbReference type="ARBA" id="ARBA00023002"/>
    </source>
</evidence>
<organism evidence="12 13">
    <name type="scientific">Candidatus Korobacter versatilis</name>
    <dbReference type="NCBI Taxonomy" id="658062"/>
    <lineage>
        <taxon>Bacteria</taxon>
        <taxon>Pseudomonadati</taxon>
        <taxon>Acidobacteriota</taxon>
        <taxon>Terriglobia</taxon>
        <taxon>Terriglobales</taxon>
        <taxon>Candidatus Korobacteraceae</taxon>
        <taxon>Candidatus Korobacter</taxon>
    </lineage>
</organism>
<dbReference type="PANTHER" id="PTHR21089">
    <property type="entry name" value="SHIKIMATE DEHYDROGENASE"/>
    <property type="match status" value="1"/>
</dbReference>
<comment type="subunit">
    <text evidence="7">Homodimer.</text>
</comment>
<dbReference type="InterPro" id="IPR022893">
    <property type="entry name" value="Shikimate_DH_fam"/>
</dbReference>
<keyword evidence="7" id="KW-0456">Lyase</keyword>
<dbReference type="EC" id="4.2.1.10" evidence="7"/>
<sequence length="522" mass="57791">MASPTYTPRLLPARLPRVCVAITGSDPVEMIDRAETVVRENPFLEFRLDYLRKPAAALARIKRFTDYYPHALVVATCRRAANGGKFRGTVQTQLDLLIKAANNGCQLVDIELQTANQMKPQDFTRVRNSAALILSFHDFRGTKDLDKTFEKMRRHNADFYKVVTTAKSLYDNVVMMKFLERQSERHSMIGVCMGEQGIISRVLGVRAGSVFTFGAASPGEETAPGQIAHRTLRETYRIDQVDSATRVYGVAGDPVAHSLSPAMMNVALRRENVNGVYLALHAKTLKDLLICVRDIPISGLSVTMPYKEEIMKHLDNTDPLTAKIGACNTVVRSQEGKLYGFNTDIAGVVRPLEQRFHIQGSKVLVVGAGGAARAAVWGLKERGCEVHIINRTASTGKKLAKQARAKYVGKKDLKKLVFDCIVNATPVGMGGSKASPLSEKEINAKYVFEMVYNPSETRFTQLARKRGCQVIPGIEMFVQQGARQFEIWSGKPAPVPDMQHTVLTALEQRAQEAAAQGKKKRR</sequence>
<dbReference type="Proteomes" id="UP000779809">
    <property type="component" value="Unassembled WGS sequence"/>
</dbReference>
<dbReference type="Gene3D" id="3.40.50.720">
    <property type="entry name" value="NAD(P)-binding Rossmann-like Domain"/>
    <property type="match status" value="1"/>
</dbReference>
<evidence type="ECO:0000259" key="9">
    <source>
        <dbReference type="Pfam" id="PF01488"/>
    </source>
</evidence>
<dbReference type="CDD" id="cd00502">
    <property type="entry name" value="DHQase_I"/>
    <property type="match status" value="1"/>
</dbReference>
<comment type="function">
    <text evidence="8">Involved in the biosynthesis of the chorismate, which leads to the biosynthesis of aromatic amino acids. Catalyzes the reversible NADPH linked reduction of 3-dehydroshikimate (DHSA) to yield shikimate (SA).</text>
</comment>
<feature type="binding site" evidence="7">
    <location>
        <position position="201"/>
    </location>
    <ligand>
        <name>3-dehydroquinate</name>
        <dbReference type="ChEBI" id="CHEBI:32364"/>
    </ligand>
</feature>
<feature type="domain" description="Quinate/shikimate 5-dehydrogenase/glutamyl-tRNA reductase" evidence="9">
    <location>
        <begin position="355"/>
        <end position="416"/>
    </location>
</feature>
<comment type="similarity">
    <text evidence="8">Belongs to the shikimate dehydrogenase family.</text>
</comment>